<keyword evidence="3" id="KW-1185">Reference proteome</keyword>
<dbReference type="Pfam" id="PF09539">
    <property type="entry name" value="DUF2385"/>
    <property type="match status" value="1"/>
</dbReference>
<name>V4RHC3_9HYPH</name>
<proteinExistence type="predicted"/>
<dbReference type="EMBL" id="AWXZ01000029">
    <property type="protein sequence ID" value="ESR24759.1"/>
    <property type="molecule type" value="Genomic_DNA"/>
</dbReference>
<gene>
    <name evidence="2" type="ORF">N177_2082</name>
</gene>
<sequence>MSRLRHLLAILVLLAASLPAAANPADAPPYEKDLHRLAEILGAVHYLRELCEADEGQTWRSLMQQLIDAENPSPERRARLVNSFNRGYHGFQQSYRRCTETAVHVIGSYMDEGSEIAQRIASRYGR</sequence>
<evidence type="ECO:0000313" key="2">
    <source>
        <dbReference type="EMBL" id="ESR24759.1"/>
    </source>
</evidence>
<evidence type="ECO:0008006" key="4">
    <source>
        <dbReference type="Google" id="ProtNLM"/>
    </source>
</evidence>
<dbReference type="OrthoDB" id="8481666at2"/>
<protein>
    <recommendedName>
        <fullName evidence="4">TIGR02301 family protein</fullName>
    </recommendedName>
</protein>
<organism evidence="2 3">
    <name type="scientific">Lutibaculum baratangense AMV1</name>
    <dbReference type="NCBI Taxonomy" id="631454"/>
    <lineage>
        <taxon>Bacteria</taxon>
        <taxon>Pseudomonadati</taxon>
        <taxon>Pseudomonadota</taxon>
        <taxon>Alphaproteobacteria</taxon>
        <taxon>Hyphomicrobiales</taxon>
        <taxon>Tepidamorphaceae</taxon>
        <taxon>Lutibaculum</taxon>
    </lineage>
</organism>
<evidence type="ECO:0000313" key="3">
    <source>
        <dbReference type="Proteomes" id="UP000017819"/>
    </source>
</evidence>
<keyword evidence="1" id="KW-0732">Signal</keyword>
<comment type="caution">
    <text evidence="2">The sequence shown here is derived from an EMBL/GenBank/DDBJ whole genome shotgun (WGS) entry which is preliminary data.</text>
</comment>
<dbReference type="eggNOG" id="COG5451">
    <property type="taxonomic scope" value="Bacteria"/>
</dbReference>
<evidence type="ECO:0000256" key="1">
    <source>
        <dbReference type="SAM" id="SignalP"/>
    </source>
</evidence>
<dbReference type="NCBIfam" id="TIGR02301">
    <property type="entry name" value="TIGR02301 family protein"/>
    <property type="match status" value="1"/>
</dbReference>
<feature type="signal peptide" evidence="1">
    <location>
        <begin position="1"/>
        <end position="22"/>
    </location>
</feature>
<dbReference type="Proteomes" id="UP000017819">
    <property type="component" value="Unassembled WGS sequence"/>
</dbReference>
<feature type="chain" id="PRO_5004726597" description="TIGR02301 family protein" evidence="1">
    <location>
        <begin position="23"/>
        <end position="126"/>
    </location>
</feature>
<dbReference type="AlphaFoldDB" id="V4RHC3"/>
<reference evidence="2 3" key="1">
    <citation type="journal article" date="2014" name="Genome Announc.">
        <title>Draft Genome Sequence of Lutibaculum baratangense Strain AMV1T, Isolated from a Mud Volcano in Andamans, India.</title>
        <authorList>
            <person name="Singh A."/>
            <person name="Sreenivas A."/>
            <person name="Sathyanarayana Reddy G."/>
            <person name="Pinnaka A.K."/>
            <person name="Shivaji S."/>
        </authorList>
    </citation>
    <scope>NUCLEOTIDE SEQUENCE [LARGE SCALE GENOMIC DNA]</scope>
    <source>
        <strain evidence="2 3">AMV1</strain>
    </source>
</reference>
<accession>V4RHC3</accession>
<dbReference type="STRING" id="631454.N177_2082"/>
<dbReference type="InterPro" id="IPR012645">
    <property type="entry name" value="CHP02301"/>
</dbReference>
<dbReference type="RefSeq" id="WP_023432212.1">
    <property type="nucleotide sequence ID" value="NZ_AWXZ01000029.1"/>
</dbReference>